<proteinExistence type="predicted"/>
<sequence>MSCSNPCQALFNKTGDLIRIGLRNDQTVTGTLVGIFNRIIVFNAATIRVGTLIFTAEFLWVNCNEIEWFN</sequence>
<evidence type="ECO:0000313" key="2">
    <source>
        <dbReference type="Proteomes" id="UP000002217"/>
    </source>
</evidence>
<protein>
    <submittedName>
        <fullName evidence="1">Uncharacterized protein</fullName>
    </submittedName>
</protein>
<dbReference type="KEGG" id="dae:Dtox_1144"/>
<name>C8W4G2_DESAS</name>
<gene>
    <name evidence="1" type="ordered locus">Dtox_1144</name>
</gene>
<evidence type="ECO:0000313" key="1">
    <source>
        <dbReference type="EMBL" id="ACV62030.1"/>
    </source>
</evidence>
<dbReference type="RefSeq" id="WP_015756745.1">
    <property type="nucleotide sequence ID" value="NC_013216.1"/>
</dbReference>
<dbReference type="OrthoDB" id="9900811at2"/>
<accession>C8W4G2</accession>
<dbReference type="AlphaFoldDB" id="C8W4G2"/>
<keyword evidence="2" id="KW-1185">Reference proteome</keyword>
<reference evidence="1 2" key="1">
    <citation type="journal article" date="2009" name="Stand. Genomic Sci.">
        <title>Complete genome sequence of Desulfotomaculum acetoxidans type strain (5575).</title>
        <authorList>
            <person name="Spring S."/>
            <person name="Lapidus A."/>
            <person name="Schroder M."/>
            <person name="Gleim D."/>
            <person name="Sims D."/>
            <person name="Meincke L."/>
            <person name="Glavina Del Rio T."/>
            <person name="Tice H."/>
            <person name="Copeland A."/>
            <person name="Cheng J.F."/>
            <person name="Lucas S."/>
            <person name="Chen F."/>
            <person name="Nolan M."/>
            <person name="Bruce D."/>
            <person name="Goodwin L."/>
            <person name="Pitluck S."/>
            <person name="Ivanova N."/>
            <person name="Mavromatis K."/>
            <person name="Mikhailova N."/>
            <person name="Pati A."/>
            <person name="Chen A."/>
            <person name="Palaniappan K."/>
            <person name="Land M."/>
            <person name="Hauser L."/>
            <person name="Chang Y.J."/>
            <person name="Jeffries C.D."/>
            <person name="Chain P."/>
            <person name="Saunders E."/>
            <person name="Brettin T."/>
            <person name="Detter J.C."/>
            <person name="Goker M."/>
            <person name="Bristow J."/>
            <person name="Eisen J.A."/>
            <person name="Markowitz V."/>
            <person name="Hugenholtz P."/>
            <person name="Kyrpides N.C."/>
            <person name="Klenk H.P."/>
            <person name="Han C."/>
        </authorList>
    </citation>
    <scope>NUCLEOTIDE SEQUENCE [LARGE SCALE GENOMIC DNA]</scope>
    <source>
        <strain evidence="2">ATCC 49208 / DSM 771 / VKM B-1644</strain>
    </source>
</reference>
<dbReference type="STRING" id="485916.Dtox_1144"/>
<dbReference type="Proteomes" id="UP000002217">
    <property type="component" value="Chromosome"/>
</dbReference>
<organism evidence="1 2">
    <name type="scientific">Desulfofarcimen acetoxidans (strain ATCC 49208 / DSM 771 / KCTC 5769 / VKM B-1644 / 5575)</name>
    <name type="common">Desulfotomaculum acetoxidans</name>
    <dbReference type="NCBI Taxonomy" id="485916"/>
    <lineage>
        <taxon>Bacteria</taxon>
        <taxon>Bacillati</taxon>
        <taxon>Bacillota</taxon>
        <taxon>Clostridia</taxon>
        <taxon>Eubacteriales</taxon>
        <taxon>Peptococcaceae</taxon>
        <taxon>Desulfofarcimen</taxon>
    </lineage>
</organism>
<dbReference type="HOGENOM" id="CLU_2751165_0_0_9"/>
<dbReference type="EMBL" id="CP001720">
    <property type="protein sequence ID" value="ACV62030.1"/>
    <property type="molecule type" value="Genomic_DNA"/>
</dbReference>